<feature type="region of interest" description="Disordered" evidence="5">
    <location>
        <begin position="114"/>
        <end position="139"/>
    </location>
</feature>
<dbReference type="Proteomes" id="UP000215595">
    <property type="component" value="Unassembled WGS sequence"/>
</dbReference>
<dbReference type="EMBL" id="NCEB01000008">
    <property type="protein sequence ID" value="OYX34560.1"/>
    <property type="molecule type" value="Genomic_DNA"/>
</dbReference>
<evidence type="ECO:0000256" key="1">
    <source>
        <dbReference type="ARBA" id="ARBA00023015"/>
    </source>
</evidence>
<dbReference type="Gene3D" id="1.10.357.10">
    <property type="entry name" value="Tetracycline Repressor, domain 2"/>
    <property type="match status" value="1"/>
</dbReference>
<keyword evidence="3" id="KW-0804">Transcription</keyword>
<evidence type="ECO:0000313" key="7">
    <source>
        <dbReference type="EMBL" id="OYX34560.1"/>
    </source>
</evidence>
<feature type="DNA-binding region" description="H-T-H motif" evidence="4">
    <location>
        <begin position="33"/>
        <end position="52"/>
    </location>
</feature>
<dbReference type="AlphaFoldDB" id="A0A258FPN2"/>
<evidence type="ECO:0000256" key="3">
    <source>
        <dbReference type="ARBA" id="ARBA00023163"/>
    </source>
</evidence>
<keyword evidence="2 4" id="KW-0238">DNA-binding</keyword>
<evidence type="ECO:0000259" key="6">
    <source>
        <dbReference type="PROSITE" id="PS50977"/>
    </source>
</evidence>
<accession>A0A258FPN2</accession>
<protein>
    <recommendedName>
        <fullName evidence="6">HTH tetR-type domain-containing protein</fullName>
    </recommendedName>
</protein>
<keyword evidence="1" id="KW-0805">Transcription regulation</keyword>
<organism evidence="7 8">
    <name type="scientific">Brevundimonas subvibrioides</name>
    <dbReference type="NCBI Taxonomy" id="74313"/>
    <lineage>
        <taxon>Bacteria</taxon>
        <taxon>Pseudomonadati</taxon>
        <taxon>Pseudomonadota</taxon>
        <taxon>Alphaproteobacteria</taxon>
        <taxon>Caulobacterales</taxon>
        <taxon>Caulobacteraceae</taxon>
        <taxon>Brevundimonas</taxon>
    </lineage>
</organism>
<dbReference type="PANTHER" id="PTHR30055:SF234">
    <property type="entry name" value="HTH-TYPE TRANSCRIPTIONAL REGULATOR BETI"/>
    <property type="match status" value="1"/>
</dbReference>
<proteinExistence type="predicted"/>
<name>A0A258FPN2_9CAUL</name>
<evidence type="ECO:0000256" key="2">
    <source>
        <dbReference type="ARBA" id="ARBA00023125"/>
    </source>
</evidence>
<evidence type="ECO:0000256" key="5">
    <source>
        <dbReference type="SAM" id="MobiDB-lite"/>
    </source>
</evidence>
<evidence type="ECO:0000313" key="8">
    <source>
        <dbReference type="Proteomes" id="UP000215595"/>
    </source>
</evidence>
<dbReference type="PANTHER" id="PTHR30055">
    <property type="entry name" value="HTH-TYPE TRANSCRIPTIONAL REGULATOR RUTR"/>
    <property type="match status" value="1"/>
</dbReference>
<dbReference type="InterPro" id="IPR001647">
    <property type="entry name" value="HTH_TetR"/>
</dbReference>
<dbReference type="GO" id="GO:0000976">
    <property type="term" value="F:transcription cis-regulatory region binding"/>
    <property type="evidence" value="ECO:0007669"/>
    <property type="project" value="TreeGrafter"/>
</dbReference>
<dbReference type="PROSITE" id="PS50977">
    <property type="entry name" value="HTH_TETR_2"/>
    <property type="match status" value="1"/>
</dbReference>
<dbReference type="GO" id="GO:0003700">
    <property type="term" value="F:DNA-binding transcription factor activity"/>
    <property type="evidence" value="ECO:0007669"/>
    <property type="project" value="TreeGrafter"/>
</dbReference>
<comment type="caution">
    <text evidence="7">The sequence shown here is derived from an EMBL/GenBank/DDBJ whole genome shotgun (WGS) entry which is preliminary data.</text>
</comment>
<reference evidence="7 8" key="1">
    <citation type="submission" date="2017-03" db="EMBL/GenBank/DDBJ databases">
        <title>Lifting the veil on microbial sulfur biogeochemistry in mining wastewaters.</title>
        <authorList>
            <person name="Kantor R.S."/>
            <person name="Colenbrander Nelson T."/>
            <person name="Marshall S."/>
            <person name="Bennett D."/>
            <person name="Apte S."/>
            <person name="Camacho D."/>
            <person name="Thomas B.C."/>
            <person name="Warren L.A."/>
            <person name="Banfield J.F."/>
        </authorList>
    </citation>
    <scope>NUCLEOTIDE SEQUENCE [LARGE SCALE GENOMIC DNA]</scope>
    <source>
        <strain evidence="7">32-69-9</strain>
    </source>
</reference>
<feature type="domain" description="HTH tetR-type" evidence="6">
    <location>
        <begin position="10"/>
        <end position="70"/>
    </location>
</feature>
<dbReference type="SUPFAM" id="SSF46689">
    <property type="entry name" value="Homeodomain-like"/>
    <property type="match status" value="1"/>
</dbReference>
<dbReference type="InterPro" id="IPR009057">
    <property type="entry name" value="Homeodomain-like_sf"/>
</dbReference>
<dbReference type="InterPro" id="IPR050109">
    <property type="entry name" value="HTH-type_TetR-like_transc_reg"/>
</dbReference>
<dbReference type="PRINTS" id="PR00455">
    <property type="entry name" value="HTHTETR"/>
</dbReference>
<sequence>MATRRSEQKARTLRKITETARRLFTENRYEEVTARRVAAEAGLSTGAVANHFRTKAELWEGVMKTPPPTDSVLTRQAADIESSLRTLLAFDAEGRHGTTEWGNAIRRARTSLARLDEGQDGIPEPVSPPTPASEGAPLSSSQRMTFILDVMEVADHLGWHPARVADATPVLVAMTDTLARRAGGGATARDLSAASLKAAAWLLVIYARGVHDDPARV</sequence>
<gene>
    <name evidence="7" type="ORF">B7Z01_05195</name>
</gene>
<dbReference type="Pfam" id="PF00440">
    <property type="entry name" value="TetR_N"/>
    <property type="match status" value="1"/>
</dbReference>
<evidence type="ECO:0000256" key="4">
    <source>
        <dbReference type="PROSITE-ProRule" id="PRU00335"/>
    </source>
</evidence>